<keyword evidence="10" id="KW-1015">Disulfide bond</keyword>
<evidence type="ECO:0000256" key="5">
    <source>
        <dbReference type="ARBA" id="ARBA00022734"/>
    </source>
</evidence>
<dbReference type="GO" id="GO:0007155">
    <property type="term" value="P:cell adhesion"/>
    <property type="evidence" value="ECO:0007669"/>
    <property type="project" value="UniProtKB-KW"/>
</dbReference>
<feature type="domain" description="Peptidase S1" evidence="15">
    <location>
        <begin position="232"/>
        <end position="460"/>
    </location>
</feature>
<evidence type="ECO:0000256" key="8">
    <source>
        <dbReference type="ARBA" id="ARBA00022825"/>
    </source>
</evidence>
<comment type="catalytic activity">
    <reaction evidence="11">
        <text>Selective cleavage of 103-Arg-|-Ser-104 and 124-Ile-|-Ile-125 bonds in Limulus clotting factor B to form activated factor B. Cleavage of -Pro-Arg-|-Xaa- bonds in synthetic substrates.</text>
        <dbReference type="EC" id="3.4.21.84"/>
    </reaction>
</comment>
<dbReference type="InterPro" id="IPR018114">
    <property type="entry name" value="TRYPSIN_HIS"/>
</dbReference>
<evidence type="ECO:0000256" key="4">
    <source>
        <dbReference type="ARBA" id="ARBA00022729"/>
    </source>
</evidence>
<dbReference type="InterPro" id="IPR033116">
    <property type="entry name" value="TRYPSIN_SER"/>
</dbReference>
<dbReference type="Pfam" id="PF00089">
    <property type="entry name" value="Trypsin"/>
    <property type="match status" value="1"/>
</dbReference>
<name>A0AAV6VXF6_9ARAC</name>
<dbReference type="FunFam" id="2.40.10.10:FF:000120">
    <property type="entry name" value="Putative serine protease"/>
    <property type="match status" value="1"/>
</dbReference>
<dbReference type="PROSITE" id="PS00134">
    <property type="entry name" value="TRYPSIN_HIS"/>
    <property type="match status" value="1"/>
</dbReference>
<dbReference type="PANTHER" id="PTHR24252:SF7">
    <property type="entry name" value="HYALIN"/>
    <property type="match status" value="1"/>
</dbReference>
<keyword evidence="9" id="KW-0130">Cell adhesion</keyword>
<dbReference type="AlphaFoldDB" id="A0AAV6VXF6"/>
<evidence type="ECO:0000256" key="10">
    <source>
        <dbReference type="ARBA" id="ARBA00023157"/>
    </source>
</evidence>
<dbReference type="PROSITE" id="PS50092">
    <property type="entry name" value="TSP1"/>
    <property type="match status" value="1"/>
</dbReference>
<organism evidence="16 17">
    <name type="scientific">Oedothorax gibbosus</name>
    <dbReference type="NCBI Taxonomy" id="931172"/>
    <lineage>
        <taxon>Eukaryota</taxon>
        <taxon>Metazoa</taxon>
        <taxon>Ecdysozoa</taxon>
        <taxon>Arthropoda</taxon>
        <taxon>Chelicerata</taxon>
        <taxon>Arachnida</taxon>
        <taxon>Araneae</taxon>
        <taxon>Araneomorphae</taxon>
        <taxon>Entelegynae</taxon>
        <taxon>Araneoidea</taxon>
        <taxon>Linyphiidae</taxon>
        <taxon>Erigoninae</taxon>
        <taxon>Oedothorax</taxon>
    </lineage>
</organism>
<protein>
    <recommendedName>
        <fullName evidence="12">limulus clotting factor C</fullName>
        <ecNumber evidence="12">3.4.21.84</ecNumber>
    </recommendedName>
</protein>
<dbReference type="PRINTS" id="PR00722">
    <property type="entry name" value="CHYMOTRYPSIN"/>
</dbReference>
<dbReference type="InterPro" id="IPR000884">
    <property type="entry name" value="TSP1_rpt"/>
</dbReference>
<evidence type="ECO:0000256" key="11">
    <source>
        <dbReference type="ARBA" id="ARBA00052079"/>
    </source>
</evidence>
<dbReference type="InterPro" id="IPR009003">
    <property type="entry name" value="Peptidase_S1_PA"/>
</dbReference>
<keyword evidence="4 14" id="KW-0732">Signal</keyword>
<evidence type="ECO:0000256" key="12">
    <source>
        <dbReference type="ARBA" id="ARBA00066707"/>
    </source>
</evidence>
<dbReference type="SMART" id="SM00209">
    <property type="entry name" value="TSP1"/>
    <property type="match status" value="2"/>
</dbReference>
<evidence type="ECO:0000256" key="7">
    <source>
        <dbReference type="ARBA" id="ARBA00022820"/>
    </source>
</evidence>
<reference evidence="16 17" key="1">
    <citation type="journal article" date="2022" name="Nat. Ecol. Evol.">
        <title>A masculinizing supergene underlies an exaggerated male reproductive morph in a spider.</title>
        <authorList>
            <person name="Hendrickx F."/>
            <person name="De Corte Z."/>
            <person name="Sonet G."/>
            <person name="Van Belleghem S.M."/>
            <person name="Kostlbacher S."/>
            <person name="Vangestel C."/>
        </authorList>
    </citation>
    <scope>NUCLEOTIDE SEQUENCE [LARGE SCALE GENOMIC DNA]</scope>
    <source>
        <strain evidence="16">W744_W776</strain>
    </source>
</reference>
<evidence type="ECO:0000256" key="13">
    <source>
        <dbReference type="RuleBase" id="RU363034"/>
    </source>
</evidence>
<evidence type="ECO:0000256" key="3">
    <source>
        <dbReference type="ARBA" id="ARBA00022670"/>
    </source>
</evidence>
<dbReference type="GO" id="GO:0006508">
    <property type="term" value="P:proteolysis"/>
    <property type="evidence" value="ECO:0007669"/>
    <property type="project" value="UniProtKB-KW"/>
</dbReference>
<dbReference type="InterPro" id="IPR001314">
    <property type="entry name" value="Peptidase_S1A"/>
</dbReference>
<dbReference type="PANTHER" id="PTHR24252">
    <property type="entry name" value="ACROSIN-RELATED"/>
    <property type="match status" value="1"/>
</dbReference>
<gene>
    <name evidence="16" type="ORF">JTE90_006349</name>
</gene>
<keyword evidence="2" id="KW-0768">Sushi</keyword>
<proteinExistence type="predicted"/>
<keyword evidence="5" id="KW-0430">Lectin</keyword>
<feature type="chain" id="PRO_5043338942" description="limulus clotting factor C" evidence="14">
    <location>
        <begin position="19"/>
        <end position="464"/>
    </location>
</feature>
<dbReference type="PROSITE" id="PS50240">
    <property type="entry name" value="TRYPSIN_DOM"/>
    <property type="match status" value="1"/>
</dbReference>
<dbReference type="Proteomes" id="UP000827092">
    <property type="component" value="Unassembled WGS sequence"/>
</dbReference>
<dbReference type="EMBL" id="JAFNEN010000013">
    <property type="protein sequence ID" value="KAG8200766.1"/>
    <property type="molecule type" value="Genomic_DNA"/>
</dbReference>
<dbReference type="CDD" id="cd00190">
    <property type="entry name" value="Tryp_SPc"/>
    <property type="match status" value="1"/>
</dbReference>
<dbReference type="InterPro" id="IPR001254">
    <property type="entry name" value="Trypsin_dom"/>
</dbReference>
<dbReference type="GO" id="GO:0042381">
    <property type="term" value="P:hemolymph coagulation"/>
    <property type="evidence" value="ECO:0007669"/>
    <property type="project" value="UniProtKB-KW"/>
</dbReference>
<evidence type="ECO:0000256" key="2">
    <source>
        <dbReference type="ARBA" id="ARBA00022659"/>
    </source>
</evidence>
<comment type="caution">
    <text evidence="16">The sequence shown here is derived from an EMBL/GenBank/DDBJ whole genome shotgun (WGS) entry which is preliminary data.</text>
</comment>
<keyword evidence="3 13" id="KW-0645">Protease</keyword>
<evidence type="ECO:0000256" key="9">
    <source>
        <dbReference type="ARBA" id="ARBA00022889"/>
    </source>
</evidence>
<feature type="signal peptide" evidence="14">
    <location>
        <begin position="1"/>
        <end position="18"/>
    </location>
</feature>
<keyword evidence="17" id="KW-1185">Reference proteome</keyword>
<dbReference type="Gene3D" id="2.40.10.10">
    <property type="entry name" value="Trypsin-like serine proteases"/>
    <property type="match status" value="1"/>
</dbReference>
<dbReference type="EC" id="3.4.21.84" evidence="12"/>
<dbReference type="GO" id="GO:0004252">
    <property type="term" value="F:serine-type endopeptidase activity"/>
    <property type="evidence" value="ECO:0007669"/>
    <property type="project" value="InterPro"/>
</dbReference>
<sequence length="464" mass="52223">MRIAVWFVLIACVIYCAADKDTRRKGSKRRKQVLDSSVPTNTTSLSVVSVDEPSSPSFSPWTGWSRCTRRCRQRRRRRCVRPSLCGTSLLTEERACFGGRCDERGGQEKTPRKDRKDKNKDDEFRILHHVSSSPYGEWGEWGECSRTTCLTRRTRICQDPDVCGTKSLEESAICYAEGSKCERMHKKKKKNRKKSYKADESVIHPLDEVVSCGVSPLASSSSIPDLWNKLRIIGGREAKKGSWPWQLTVLNKYREPFCGATLISPEWAITAAHCLRRRLSVMSGEHSLMSTEGTEQETTVWAQYPHPDYDPDTVSNDVALLRLRRPFRMDDHTRAACLPDGETVLTTGIILGWGKKKGTAIYGTDKLHQAEVPVVPLDECRTSYGTFPLSKRMLCAGYKAGRVDSCAGDSGGPLLARRESDDKWAVFGVTSFGDGCGQKGKFGIYTDVSKYVKWIRRTISRHTK</sequence>
<evidence type="ECO:0000256" key="6">
    <source>
        <dbReference type="ARBA" id="ARBA00022801"/>
    </source>
</evidence>
<evidence type="ECO:0000256" key="1">
    <source>
        <dbReference type="ARBA" id="ARBA00022536"/>
    </source>
</evidence>
<accession>A0AAV6VXF6</accession>
<keyword evidence="8 13" id="KW-0720">Serine protease</keyword>
<evidence type="ECO:0000313" key="16">
    <source>
        <dbReference type="EMBL" id="KAG8200766.1"/>
    </source>
</evidence>
<keyword evidence="6 13" id="KW-0378">Hydrolase</keyword>
<dbReference type="PROSITE" id="PS00135">
    <property type="entry name" value="TRYPSIN_SER"/>
    <property type="match status" value="1"/>
</dbReference>
<dbReference type="InterPro" id="IPR043504">
    <property type="entry name" value="Peptidase_S1_PA_chymotrypsin"/>
</dbReference>
<dbReference type="SMART" id="SM00020">
    <property type="entry name" value="Tryp_SPc"/>
    <property type="match status" value="1"/>
</dbReference>
<evidence type="ECO:0000259" key="15">
    <source>
        <dbReference type="PROSITE" id="PS50240"/>
    </source>
</evidence>
<keyword evidence="1" id="KW-0245">EGF-like domain</keyword>
<keyword evidence="7" id="KW-0353">Hemolymph clotting</keyword>
<evidence type="ECO:0000256" key="14">
    <source>
        <dbReference type="SAM" id="SignalP"/>
    </source>
</evidence>
<dbReference type="SUPFAM" id="SSF50494">
    <property type="entry name" value="Trypsin-like serine proteases"/>
    <property type="match status" value="1"/>
</dbReference>
<dbReference type="GO" id="GO:0030246">
    <property type="term" value="F:carbohydrate binding"/>
    <property type="evidence" value="ECO:0007669"/>
    <property type="project" value="UniProtKB-KW"/>
</dbReference>
<evidence type="ECO:0000313" key="17">
    <source>
        <dbReference type="Proteomes" id="UP000827092"/>
    </source>
</evidence>